<reference evidence="1 2" key="2">
    <citation type="journal article" date="2013" name="Genome Announc.">
        <title>Genome Sequence of Growth-Improving Paenibacillus mucilaginosus Strain KNP414.</title>
        <authorList>
            <person name="Lu J.J."/>
            <person name="Wang J.F."/>
            <person name="Hu X.F."/>
        </authorList>
    </citation>
    <scope>NUCLEOTIDE SEQUENCE [LARGE SCALE GENOMIC DNA]</scope>
    <source>
        <strain evidence="1 2">KNP414</strain>
    </source>
</reference>
<evidence type="ECO:0000313" key="1">
    <source>
        <dbReference type="EMBL" id="AEI42890.1"/>
    </source>
</evidence>
<organism evidence="1 2">
    <name type="scientific">Paenibacillus mucilaginosus (strain KNP414)</name>
    <dbReference type="NCBI Taxonomy" id="1036673"/>
    <lineage>
        <taxon>Bacteria</taxon>
        <taxon>Bacillati</taxon>
        <taxon>Bacillota</taxon>
        <taxon>Bacilli</taxon>
        <taxon>Bacillales</taxon>
        <taxon>Paenibacillaceae</taxon>
        <taxon>Paenibacillus</taxon>
    </lineage>
</organism>
<proteinExistence type="predicted"/>
<evidence type="ECO:0000313" key="2">
    <source>
        <dbReference type="Proteomes" id="UP000006620"/>
    </source>
</evidence>
<gene>
    <name evidence="1" type="ordered locus">KNP414_04358</name>
</gene>
<dbReference type="Proteomes" id="UP000006620">
    <property type="component" value="Chromosome"/>
</dbReference>
<sequence length="51" mass="5881">MIVQNIGCLVIVLRAGRKAVLQAHKINKNRDVSPLFWFADKKLWSAFSAYY</sequence>
<name>F8FJP0_PAEMK</name>
<dbReference type="KEGG" id="pms:KNP414_04358"/>
<dbReference type="HOGENOM" id="CLU_3101700_0_0_9"/>
<accession>F8FJP0</accession>
<dbReference type="PATRIC" id="fig|1036673.3.peg.4005"/>
<dbReference type="EMBL" id="CP002869">
    <property type="protein sequence ID" value="AEI42890.1"/>
    <property type="molecule type" value="Genomic_DNA"/>
</dbReference>
<dbReference type="AlphaFoldDB" id="F8FJP0"/>
<reference evidence="2" key="1">
    <citation type="submission" date="2011-06" db="EMBL/GenBank/DDBJ databases">
        <title>Complete genome sequence of Paenibacillus mucilaginosus KNP414.</title>
        <authorList>
            <person name="Wang J."/>
            <person name="Hu S."/>
            <person name="Hu X."/>
            <person name="Zhang B."/>
            <person name="Dong D."/>
            <person name="Zhang S."/>
            <person name="Zhao K."/>
            <person name="Wu D."/>
        </authorList>
    </citation>
    <scope>NUCLEOTIDE SEQUENCE [LARGE SCALE GENOMIC DNA]</scope>
    <source>
        <strain evidence="2">KNP414</strain>
    </source>
</reference>
<protein>
    <submittedName>
        <fullName evidence="1">Uncharacterized protein</fullName>
    </submittedName>
</protein>